<keyword evidence="3" id="KW-0597">Phosphoprotein</keyword>
<keyword evidence="4" id="KW-0808">Transferase</keyword>
<dbReference type="InterPro" id="IPR005467">
    <property type="entry name" value="His_kinase_dom"/>
</dbReference>
<dbReference type="SMART" id="SM00091">
    <property type="entry name" value="PAS"/>
    <property type="match status" value="1"/>
</dbReference>
<dbReference type="PROSITE" id="PS51257">
    <property type="entry name" value="PROKAR_LIPOPROTEIN"/>
    <property type="match status" value="1"/>
</dbReference>
<keyword evidence="6" id="KW-0418">Kinase</keyword>
<dbReference type="InterPro" id="IPR003594">
    <property type="entry name" value="HATPase_dom"/>
</dbReference>
<feature type="domain" description="Histidine kinase" evidence="10">
    <location>
        <begin position="234"/>
        <end position="432"/>
    </location>
</feature>
<dbReference type="Gene3D" id="3.30.450.20">
    <property type="entry name" value="PAS domain"/>
    <property type="match status" value="1"/>
</dbReference>
<sequence>MENTQKALTRKACIAIGISTLLACLPVAFFVSWSMWFLISVSSWILTCVLLRLFFSSFLQALDALQIGLLNFKDGDFSNQLAYQSKDSFGDLCRLYNETAKQLRNEKQWLYQREMMLDKMLQSAPQALLLVDENGTVVFANPSAQTLMASSTALEGQSIKSLFPETPKEIIHAIEHGTDGLVSVTPSSGEDQRWHSTVGKLLLNNQPHNLFIFKQLTKELNRQEVAVWKKVIRVISHELNNSLGPISSMLHSGKIIANKLDEARLNRVFSTIEERIEHLCEFIQGYGTFAKLPAPQIKPIVLAPLLEALKMQWPCTVSCDVDVVSADKGQLEQLLINLLKNAHESGSEIDAITLKVHSTFDGIYITVSDRGPGMSEAVLTNALLPFYSTKSSGTGLGLALCREITDAHNGHISIRNRAQGGLSVELILPSRNGPR</sequence>
<evidence type="ECO:0000256" key="3">
    <source>
        <dbReference type="ARBA" id="ARBA00022553"/>
    </source>
</evidence>
<dbReference type="AlphaFoldDB" id="A0A0F6AA60"/>
<evidence type="ECO:0000256" key="9">
    <source>
        <dbReference type="SAM" id="Phobius"/>
    </source>
</evidence>
<evidence type="ECO:0000256" key="2">
    <source>
        <dbReference type="ARBA" id="ARBA00012438"/>
    </source>
</evidence>
<organism evidence="12 13">
    <name type="scientific">Pseudoalteromonas luteoviolacea S4054</name>
    <dbReference type="NCBI Taxonomy" id="1129367"/>
    <lineage>
        <taxon>Bacteria</taxon>
        <taxon>Pseudomonadati</taxon>
        <taxon>Pseudomonadota</taxon>
        <taxon>Gammaproteobacteria</taxon>
        <taxon>Alteromonadales</taxon>
        <taxon>Pseudoalteromonadaceae</taxon>
        <taxon>Pseudoalteromonas</taxon>
    </lineage>
</organism>
<accession>A0A0F6AA60</accession>
<dbReference type="InterPro" id="IPR013767">
    <property type="entry name" value="PAS_fold"/>
</dbReference>
<comment type="caution">
    <text evidence="12">The sequence shown here is derived from an EMBL/GenBank/DDBJ whole genome shotgun (WGS) entry which is preliminary data.</text>
</comment>
<evidence type="ECO:0000313" key="13">
    <source>
        <dbReference type="Proteomes" id="UP000033434"/>
    </source>
</evidence>
<evidence type="ECO:0000259" key="11">
    <source>
        <dbReference type="PROSITE" id="PS50112"/>
    </source>
</evidence>
<dbReference type="GO" id="GO:0006355">
    <property type="term" value="P:regulation of DNA-templated transcription"/>
    <property type="evidence" value="ECO:0007669"/>
    <property type="project" value="InterPro"/>
</dbReference>
<keyword evidence="7" id="KW-0067">ATP-binding</keyword>
<dbReference type="Pfam" id="PF00989">
    <property type="entry name" value="PAS"/>
    <property type="match status" value="1"/>
</dbReference>
<dbReference type="InterPro" id="IPR036097">
    <property type="entry name" value="HisK_dim/P_sf"/>
</dbReference>
<feature type="domain" description="PAS" evidence="11">
    <location>
        <begin position="113"/>
        <end position="149"/>
    </location>
</feature>
<keyword evidence="8" id="KW-0902">Two-component regulatory system</keyword>
<evidence type="ECO:0000256" key="1">
    <source>
        <dbReference type="ARBA" id="ARBA00000085"/>
    </source>
</evidence>
<keyword evidence="5" id="KW-0547">Nucleotide-binding</keyword>
<dbReference type="SUPFAM" id="SSF47384">
    <property type="entry name" value="Homodimeric domain of signal transducing histidine kinase"/>
    <property type="match status" value="1"/>
</dbReference>
<evidence type="ECO:0000256" key="4">
    <source>
        <dbReference type="ARBA" id="ARBA00022679"/>
    </source>
</evidence>
<dbReference type="InterPro" id="IPR036890">
    <property type="entry name" value="HATPase_C_sf"/>
</dbReference>
<dbReference type="Gene3D" id="3.30.565.10">
    <property type="entry name" value="Histidine kinase-like ATPase, C-terminal domain"/>
    <property type="match status" value="1"/>
</dbReference>
<dbReference type="Pfam" id="PF02518">
    <property type="entry name" value="HATPase_c"/>
    <property type="match status" value="1"/>
</dbReference>
<dbReference type="PRINTS" id="PR00344">
    <property type="entry name" value="BCTRLSENSOR"/>
</dbReference>
<dbReference type="CDD" id="cd00075">
    <property type="entry name" value="HATPase"/>
    <property type="match status" value="1"/>
</dbReference>
<dbReference type="CDD" id="cd00130">
    <property type="entry name" value="PAS"/>
    <property type="match status" value="1"/>
</dbReference>
<gene>
    <name evidence="12" type="ORF">N479_18825</name>
</gene>
<keyword evidence="9" id="KW-1133">Transmembrane helix</keyword>
<evidence type="ECO:0000259" key="10">
    <source>
        <dbReference type="PROSITE" id="PS50109"/>
    </source>
</evidence>
<dbReference type="EC" id="2.7.13.3" evidence="2"/>
<keyword evidence="9" id="KW-0812">Transmembrane</keyword>
<dbReference type="InterPro" id="IPR035965">
    <property type="entry name" value="PAS-like_dom_sf"/>
</dbReference>
<evidence type="ECO:0000256" key="6">
    <source>
        <dbReference type="ARBA" id="ARBA00022777"/>
    </source>
</evidence>
<reference evidence="12 13" key="1">
    <citation type="journal article" date="2015" name="BMC Genomics">
        <title>Genome mining reveals unlocked bioactive potential of marine Gram-negative bacteria.</title>
        <authorList>
            <person name="Machado H."/>
            <person name="Sonnenschein E.C."/>
            <person name="Melchiorsen J."/>
            <person name="Gram L."/>
        </authorList>
    </citation>
    <scope>NUCLEOTIDE SEQUENCE [LARGE SCALE GENOMIC DNA]</scope>
    <source>
        <strain evidence="12 13">S4054</strain>
    </source>
</reference>
<evidence type="ECO:0000256" key="5">
    <source>
        <dbReference type="ARBA" id="ARBA00022741"/>
    </source>
</evidence>
<name>A0A0F6AA60_9GAMM</name>
<dbReference type="PROSITE" id="PS50112">
    <property type="entry name" value="PAS"/>
    <property type="match status" value="1"/>
</dbReference>
<proteinExistence type="predicted"/>
<dbReference type="SUPFAM" id="SSF55785">
    <property type="entry name" value="PYP-like sensor domain (PAS domain)"/>
    <property type="match status" value="1"/>
</dbReference>
<dbReference type="InterPro" id="IPR004358">
    <property type="entry name" value="Sig_transdc_His_kin-like_C"/>
</dbReference>
<dbReference type="SMART" id="SM00387">
    <property type="entry name" value="HATPase_c"/>
    <property type="match status" value="1"/>
</dbReference>
<dbReference type="Proteomes" id="UP000033434">
    <property type="component" value="Unassembled WGS sequence"/>
</dbReference>
<keyword evidence="9" id="KW-0472">Membrane</keyword>
<dbReference type="SUPFAM" id="SSF55874">
    <property type="entry name" value="ATPase domain of HSP90 chaperone/DNA topoisomerase II/histidine kinase"/>
    <property type="match status" value="1"/>
</dbReference>
<feature type="transmembrane region" description="Helical" evidence="9">
    <location>
        <begin position="12"/>
        <end position="30"/>
    </location>
</feature>
<evidence type="ECO:0000256" key="7">
    <source>
        <dbReference type="ARBA" id="ARBA00022840"/>
    </source>
</evidence>
<dbReference type="PANTHER" id="PTHR43065">
    <property type="entry name" value="SENSOR HISTIDINE KINASE"/>
    <property type="match status" value="1"/>
</dbReference>
<dbReference type="RefSeq" id="WP_046357278.1">
    <property type="nucleotide sequence ID" value="NZ_AUXW01000166.1"/>
</dbReference>
<dbReference type="PANTHER" id="PTHR43065:SF51">
    <property type="entry name" value="HISTIDINE KINASE"/>
    <property type="match status" value="1"/>
</dbReference>
<evidence type="ECO:0000256" key="8">
    <source>
        <dbReference type="ARBA" id="ARBA00023012"/>
    </source>
</evidence>
<protein>
    <recommendedName>
        <fullName evidence="2">histidine kinase</fullName>
        <ecNumber evidence="2">2.7.13.3</ecNumber>
    </recommendedName>
</protein>
<dbReference type="GO" id="GO:0005524">
    <property type="term" value="F:ATP binding"/>
    <property type="evidence" value="ECO:0007669"/>
    <property type="project" value="UniProtKB-KW"/>
</dbReference>
<dbReference type="PROSITE" id="PS50109">
    <property type="entry name" value="HIS_KIN"/>
    <property type="match status" value="1"/>
</dbReference>
<dbReference type="PATRIC" id="fig|1129367.4.peg.3825"/>
<dbReference type="GO" id="GO:0000155">
    <property type="term" value="F:phosphorelay sensor kinase activity"/>
    <property type="evidence" value="ECO:0007669"/>
    <property type="project" value="InterPro"/>
</dbReference>
<comment type="catalytic activity">
    <reaction evidence="1">
        <text>ATP + protein L-histidine = ADP + protein N-phospho-L-histidine.</text>
        <dbReference type="EC" id="2.7.13.3"/>
    </reaction>
</comment>
<dbReference type="EMBL" id="AUXW01000166">
    <property type="protein sequence ID" value="KKE82294.1"/>
    <property type="molecule type" value="Genomic_DNA"/>
</dbReference>
<dbReference type="InterPro" id="IPR000014">
    <property type="entry name" value="PAS"/>
</dbReference>
<evidence type="ECO:0000313" key="12">
    <source>
        <dbReference type="EMBL" id="KKE82294.1"/>
    </source>
</evidence>